<reference evidence="2 3" key="1">
    <citation type="journal article" date="2017" name="Gigascience">
        <title>Draft genome of the honey bee ectoparasitic mite, Tropilaelaps mercedesae, is shaped by the parasitic life history.</title>
        <authorList>
            <person name="Dong X."/>
            <person name="Armstrong S.D."/>
            <person name="Xia D."/>
            <person name="Makepeace B.L."/>
            <person name="Darby A.C."/>
            <person name="Kadowaki T."/>
        </authorList>
    </citation>
    <scope>NUCLEOTIDE SEQUENCE [LARGE SCALE GENOMIC DNA]</scope>
    <source>
        <strain evidence="2">Wuxi-XJTLU</strain>
    </source>
</reference>
<sequence>MHKRKGAAFSSQEAGIHEDIDIEKVGKRVERLLTDVLDKAEEIWASTGITTVKLNEILYRNVLKVGLLHFLALYGLLYIPYMKWETAAWCK</sequence>
<organism evidence="2 3">
    <name type="scientific">Tropilaelaps mercedesae</name>
    <dbReference type="NCBI Taxonomy" id="418985"/>
    <lineage>
        <taxon>Eukaryota</taxon>
        <taxon>Metazoa</taxon>
        <taxon>Ecdysozoa</taxon>
        <taxon>Arthropoda</taxon>
        <taxon>Chelicerata</taxon>
        <taxon>Arachnida</taxon>
        <taxon>Acari</taxon>
        <taxon>Parasitiformes</taxon>
        <taxon>Mesostigmata</taxon>
        <taxon>Gamasina</taxon>
        <taxon>Dermanyssoidea</taxon>
        <taxon>Laelapidae</taxon>
        <taxon>Tropilaelaps</taxon>
    </lineage>
</organism>
<accession>A0A1V9XW21</accession>
<feature type="transmembrane region" description="Helical" evidence="1">
    <location>
        <begin position="62"/>
        <end position="81"/>
    </location>
</feature>
<keyword evidence="3" id="KW-1185">Reference proteome</keyword>
<dbReference type="Proteomes" id="UP000192247">
    <property type="component" value="Unassembled WGS sequence"/>
</dbReference>
<dbReference type="EMBL" id="MNPL01003188">
    <property type="protein sequence ID" value="OQR77704.1"/>
    <property type="molecule type" value="Genomic_DNA"/>
</dbReference>
<proteinExistence type="predicted"/>
<name>A0A1V9XW21_9ACAR</name>
<gene>
    <name evidence="2" type="ORF">BIW11_06902</name>
</gene>
<dbReference type="InParanoid" id="A0A1V9XW21"/>
<dbReference type="AlphaFoldDB" id="A0A1V9XW21"/>
<comment type="caution">
    <text evidence="2">The sequence shown here is derived from an EMBL/GenBank/DDBJ whole genome shotgun (WGS) entry which is preliminary data.</text>
</comment>
<evidence type="ECO:0000313" key="3">
    <source>
        <dbReference type="Proteomes" id="UP000192247"/>
    </source>
</evidence>
<keyword evidence="1" id="KW-0472">Membrane</keyword>
<protein>
    <submittedName>
        <fullName evidence="2">Acyl-CoA desaturase-like</fullName>
    </submittedName>
</protein>
<keyword evidence="1" id="KW-1133">Transmembrane helix</keyword>
<keyword evidence="1" id="KW-0812">Transmembrane</keyword>
<evidence type="ECO:0000313" key="2">
    <source>
        <dbReference type="EMBL" id="OQR77704.1"/>
    </source>
</evidence>
<evidence type="ECO:0000256" key="1">
    <source>
        <dbReference type="SAM" id="Phobius"/>
    </source>
</evidence>